<dbReference type="PANTHER" id="PTHR32309">
    <property type="entry name" value="TYROSINE-PROTEIN KINASE"/>
    <property type="match status" value="1"/>
</dbReference>
<gene>
    <name evidence="9" type="ORF">G3446_18395</name>
</gene>
<dbReference type="InterPro" id="IPR003856">
    <property type="entry name" value="LPS_length_determ_N"/>
</dbReference>
<evidence type="ECO:0000256" key="3">
    <source>
        <dbReference type="ARBA" id="ARBA00022692"/>
    </source>
</evidence>
<organism evidence="9 10">
    <name type="scientific">Thiorhodococcus minor</name>
    <dbReference type="NCBI Taxonomy" id="57489"/>
    <lineage>
        <taxon>Bacteria</taxon>
        <taxon>Pseudomonadati</taxon>
        <taxon>Pseudomonadota</taxon>
        <taxon>Gammaproteobacteria</taxon>
        <taxon>Chromatiales</taxon>
        <taxon>Chromatiaceae</taxon>
        <taxon>Thiorhodococcus</taxon>
    </lineage>
</organism>
<comment type="caution">
    <text evidence="9">The sequence shown here is derived from an EMBL/GenBank/DDBJ whole genome shotgun (WGS) entry which is preliminary data.</text>
</comment>
<dbReference type="Gene3D" id="1.10.287.1490">
    <property type="match status" value="1"/>
</dbReference>
<reference evidence="9 10" key="1">
    <citation type="submission" date="2020-02" db="EMBL/GenBank/DDBJ databases">
        <title>Genome sequences of Thiorhodococcus mannitoliphagus and Thiorhodococcus minor, purple sulfur photosynthetic bacteria in the gammaproteobacterial family, Chromatiaceae.</title>
        <authorList>
            <person name="Aviles F.A."/>
            <person name="Meyer T.E."/>
            <person name="Kyndt J.A."/>
        </authorList>
    </citation>
    <scope>NUCLEOTIDE SEQUENCE [LARGE SCALE GENOMIC DNA]</scope>
    <source>
        <strain evidence="9 10">DSM 11518</strain>
    </source>
</reference>
<keyword evidence="3 7" id="KW-0812">Transmembrane</keyword>
<evidence type="ECO:0000256" key="7">
    <source>
        <dbReference type="SAM" id="Phobius"/>
    </source>
</evidence>
<dbReference type="AlphaFoldDB" id="A0A6M0K256"/>
<accession>A0A6M0K256</accession>
<feature type="domain" description="Polysaccharide chain length determinant N-terminal" evidence="8">
    <location>
        <begin position="6"/>
        <end position="60"/>
    </location>
</feature>
<keyword evidence="10" id="KW-1185">Reference proteome</keyword>
<feature type="transmembrane region" description="Helical" evidence="7">
    <location>
        <begin position="22"/>
        <end position="44"/>
    </location>
</feature>
<keyword evidence="6" id="KW-0175">Coiled coil</keyword>
<evidence type="ECO:0000256" key="6">
    <source>
        <dbReference type="SAM" id="Coils"/>
    </source>
</evidence>
<evidence type="ECO:0000256" key="4">
    <source>
        <dbReference type="ARBA" id="ARBA00022989"/>
    </source>
</evidence>
<name>A0A6M0K256_9GAMM</name>
<evidence type="ECO:0000313" key="10">
    <source>
        <dbReference type="Proteomes" id="UP000483379"/>
    </source>
</evidence>
<dbReference type="RefSeq" id="WP_164454295.1">
    <property type="nucleotide sequence ID" value="NZ_JAAIJQ010000064.1"/>
</dbReference>
<feature type="transmembrane region" description="Helical" evidence="7">
    <location>
        <begin position="479"/>
        <end position="499"/>
    </location>
</feature>
<evidence type="ECO:0000256" key="2">
    <source>
        <dbReference type="ARBA" id="ARBA00022475"/>
    </source>
</evidence>
<sequence length="586" mass="66118">MEDQPLNLDDYLAILKRRKWQLIVPTSLLAVIAVLAALLIPPVYRSSATILIERQEIPVDLVRTTVTSYADQRIQVISQRVMTTSNLSELINQYDLYPDMRRKQSINAAVEKMREDIQLDMISADVLDPQSGRAQEATIAFSISYDSRSPETAQKVASDVVSLFLQENLERRTAAANEASAFLKTEADRLGQEINTLEARLAAFKEEHGDNLPELASLNRELMMRGEERLRDNAQSMRTLEQQALYLESELAQISPTILGATGNGATTLESYLEELQAKYVRVKERYSPSHPDRIQLEKEIAALQQHVGESSIATIQARLDQLNAELSSLKKRYSDDHPDVAAMRRSIRETEAKLGAARRQMRTDDVVLEGANNPAYVQLRVKLDALRLEIKSLRESRRELEHELKQYEQRLTEAPRIEQEYRALTRDYDNAMLKYKEVKEKSLQAELAQALERDRKSERFSLIEPPLRPEKPFKPNRLAIVVLGLVLAFAAGVGNLALQESMHKGLFGAEAVQSTTRIPLLAVIPYVATDTERAAARRRFRLILGASVSGVAILLALVHFLVMPLDVIWFILMRRFDAALPGLGA</sequence>
<keyword evidence="4 7" id="KW-1133">Transmembrane helix</keyword>
<feature type="coiled-coil region" evidence="6">
    <location>
        <begin position="180"/>
        <end position="207"/>
    </location>
</feature>
<feature type="transmembrane region" description="Helical" evidence="7">
    <location>
        <begin position="543"/>
        <end position="573"/>
    </location>
</feature>
<proteinExistence type="predicted"/>
<dbReference type="GO" id="GO:0005886">
    <property type="term" value="C:plasma membrane"/>
    <property type="evidence" value="ECO:0007669"/>
    <property type="project" value="UniProtKB-SubCell"/>
</dbReference>
<dbReference type="SUPFAM" id="SSF57997">
    <property type="entry name" value="Tropomyosin"/>
    <property type="match status" value="1"/>
</dbReference>
<dbReference type="GO" id="GO:0004713">
    <property type="term" value="F:protein tyrosine kinase activity"/>
    <property type="evidence" value="ECO:0007669"/>
    <property type="project" value="TreeGrafter"/>
</dbReference>
<feature type="coiled-coil region" evidence="6">
    <location>
        <begin position="313"/>
        <end position="442"/>
    </location>
</feature>
<dbReference type="Proteomes" id="UP000483379">
    <property type="component" value="Unassembled WGS sequence"/>
</dbReference>
<evidence type="ECO:0000256" key="1">
    <source>
        <dbReference type="ARBA" id="ARBA00004651"/>
    </source>
</evidence>
<evidence type="ECO:0000256" key="5">
    <source>
        <dbReference type="ARBA" id="ARBA00023136"/>
    </source>
</evidence>
<evidence type="ECO:0000313" key="9">
    <source>
        <dbReference type="EMBL" id="NEV63832.1"/>
    </source>
</evidence>
<dbReference type="PANTHER" id="PTHR32309:SF13">
    <property type="entry name" value="FERRIC ENTEROBACTIN TRANSPORT PROTEIN FEPE"/>
    <property type="match status" value="1"/>
</dbReference>
<dbReference type="InterPro" id="IPR050445">
    <property type="entry name" value="Bact_polysacc_biosynth/exp"/>
</dbReference>
<dbReference type="Pfam" id="PF02706">
    <property type="entry name" value="Wzz"/>
    <property type="match status" value="1"/>
</dbReference>
<protein>
    <submittedName>
        <fullName evidence="9">Lipopolysaccharide biosynthesis protein</fullName>
    </submittedName>
</protein>
<evidence type="ECO:0000259" key="8">
    <source>
        <dbReference type="Pfam" id="PF02706"/>
    </source>
</evidence>
<keyword evidence="5 7" id="KW-0472">Membrane</keyword>
<comment type="subcellular location">
    <subcellularLocation>
        <location evidence="1">Cell membrane</location>
        <topology evidence="1">Multi-pass membrane protein</topology>
    </subcellularLocation>
</comment>
<dbReference type="EMBL" id="JAAIJQ010000064">
    <property type="protein sequence ID" value="NEV63832.1"/>
    <property type="molecule type" value="Genomic_DNA"/>
</dbReference>
<keyword evidence="2" id="KW-1003">Cell membrane</keyword>